<feature type="transmembrane region" description="Helical" evidence="2">
    <location>
        <begin position="173"/>
        <end position="195"/>
    </location>
</feature>
<organism evidence="4 5">
    <name type="scientific">Streptomyces triculaminicus</name>
    <dbReference type="NCBI Taxonomy" id="2816232"/>
    <lineage>
        <taxon>Bacteria</taxon>
        <taxon>Bacillati</taxon>
        <taxon>Actinomycetota</taxon>
        <taxon>Actinomycetes</taxon>
        <taxon>Kitasatosporales</taxon>
        <taxon>Streptomycetaceae</taxon>
        <taxon>Streptomyces</taxon>
    </lineage>
</organism>
<keyword evidence="2" id="KW-0812">Transmembrane</keyword>
<feature type="compositionally biased region" description="Low complexity" evidence="1">
    <location>
        <begin position="25"/>
        <end position="39"/>
    </location>
</feature>
<feature type="region of interest" description="Disordered" evidence="1">
    <location>
        <begin position="145"/>
        <end position="166"/>
    </location>
</feature>
<proteinExistence type="predicted"/>
<keyword evidence="2" id="KW-1133">Transmembrane helix</keyword>
<protein>
    <recommendedName>
        <fullName evidence="6">LPXTG cell wall anchor domain-containing protein</fullName>
    </recommendedName>
</protein>
<evidence type="ECO:0000256" key="3">
    <source>
        <dbReference type="SAM" id="SignalP"/>
    </source>
</evidence>
<evidence type="ECO:0000313" key="5">
    <source>
        <dbReference type="Proteomes" id="UP000664781"/>
    </source>
</evidence>
<dbReference type="EMBL" id="JAFMOF010000002">
    <property type="protein sequence ID" value="MBO0653400.1"/>
    <property type="molecule type" value="Genomic_DNA"/>
</dbReference>
<evidence type="ECO:0000256" key="2">
    <source>
        <dbReference type="SAM" id="Phobius"/>
    </source>
</evidence>
<dbReference type="AlphaFoldDB" id="A0A939JQL3"/>
<comment type="caution">
    <text evidence="4">The sequence shown here is derived from an EMBL/GenBank/DDBJ whole genome shotgun (WGS) entry which is preliminary data.</text>
</comment>
<reference evidence="4" key="1">
    <citation type="submission" date="2021-03" db="EMBL/GenBank/DDBJ databases">
        <title>Streptomyces strains.</title>
        <authorList>
            <person name="Lund M.B."/>
            <person name="Toerring T."/>
        </authorList>
    </citation>
    <scope>NUCLEOTIDE SEQUENCE</scope>
    <source>
        <strain evidence="4">JCM 4242</strain>
    </source>
</reference>
<feature type="chain" id="PRO_5038130260" description="LPXTG cell wall anchor domain-containing protein" evidence="3">
    <location>
        <begin position="27"/>
        <end position="211"/>
    </location>
</feature>
<evidence type="ECO:0000256" key="1">
    <source>
        <dbReference type="SAM" id="MobiDB-lite"/>
    </source>
</evidence>
<name>A0A939JQL3_9ACTN</name>
<evidence type="ECO:0000313" key="4">
    <source>
        <dbReference type="EMBL" id="MBO0653400.1"/>
    </source>
</evidence>
<sequence>MNPARTSLAALAAAALVLTAAPGAAADPSLSDSESSISSGAPTQRGREVVFTVTTGQTTLDEHDGYLTVESPAFAKKLTLRAKRFQEGKNGELYTKVAGMVLCDIEPGTYPVELRDGGEDEPADSVELTVVSAMDPGNREFCAGPADYDSAVDRTSETAPDEDEEEGVTLGELAAVIAGTAALAAALAATATYLLTRRRRGKGPEGPDTPA</sequence>
<evidence type="ECO:0008006" key="6">
    <source>
        <dbReference type="Google" id="ProtNLM"/>
    </source>
</evidence>
<keyword evidence="2" id="KW-0472">Membrane</keyword>
<feature type="signal peptide" evidence="3">
    <location>
        <begin position="1"/>
        <end position="26"/>
    </location>
</feature>
<dbReference type="RefSeq" id="WP_086569209.1">
    <property type="nucleotide sequence ID" value="NZ_JAFMOF010000002.1"/>
</dbReference>
<feature type="region of interest" description="Disordered" evidence="1">
    <location>
        <begin position="25"/>
        <end position="45"/>
    </location>
</feature>
<keyword evidence="3" id="KW-0732">Signal</keyword>
<accession>A0A939JQL3</accession>
<dbReference type="Proteomes" id="UP000664781">
    <property type="component" value="Unassembled WGS sequence"/>
</dbReference>
<keyword evidence="5" id="KW-1185">Reference proteome</keyword>
<gene>
    <name evidence="4" type="ORF">J1792_11530</name>
</gene>